<dbReference type="PANTHER" id="PTHR16130">
    <property type="entry name" value="LYSOSOMAL COBALAMIN TRANSPORTER-RELATED"/>
    <property type="match status" value="1"/>
</dbReference>
<reference evidence="12" key="1">
    <citation type="submission" date="2019-08" db="EMBL/GenBank/DDBJ databases">
        <title>The improved chromosome-level genome for the pearl oyster Pinctada fucata martensii using PacBio sequencing and Hi-C.</title>
        <authorList>
            <person name="Zheng Z."/>
        </authorList>
    </citation>
    <scope>NUCLEOTIDE SEQUENCE</scope>
    <source>
        <strain evidence="12">ZZ-2019</strain>
        <tissue evidence="12">Adductor muscle</tissue>
    </source>
</reference>
<accession>A0AA88Y0K8</accession>
<dbReference type="InterPro" id="IPR050854">
    <property type="entry name" value="LMBD1_LysCbl_Transport"/>
</dbReference>
<evidence type="ECO:0000256" key="9">
    <source>
        <dbReference type="ARBA" id="ARBA00023285"/>
    </source>
</evidence>
<evidence type="ECO:0000256" key="2">
    <source>
        <dbReference type="ARBA" id="ARBA00009901"/>
    </source>
</evidence>
<evidence type="ECO:0000256" key="6">
    <source>
        <dbReference type="ARBA" id="ARBA00022989"/>
    </source>
</evidence>
<evidence type="ECO:0000256" key="1">
    <source>
        <dbReference type="ARBA" id="ARBA00004155"/>
    </source>
</evidence>
<feature type="transmembrane region" description="Helical" evidence="11">
    <location>
        <begin position="97"/>
        <end position="121"/>
    </location>
</feature>
<keyword evidence="3" id="KW-0813">Transport</keyword>
<dbReference type="GO" id="GO:0005765">
    <property type="term" value="C:lysosomal membrane"/>
    <property type="evidence" value="ECO:0007669"/>
    <property type="project" value="UniProtKB-SubCell"/>
</dbReference>
<dbReference type="AlphaFoldDB" id="A0AA88Y0K8"/>
<keyword evidence="7 11" id="KW-0472">Membrane</keyword>
<dbReference type="PANTHER" id="PTHR16130:SF2">
    <property type="entry name" value="LYSOSOMAL COBALAMIN TRANSPORT ESCORT PROTEIN LMBD1"/>
    <property type="match status" value="1"/>
</dbReference>
<dbReference type="GO" id="GO:0031419">
    <property type="term" value="F:cobalamin binding"/>
    <property type="evidence" value="ECO:0007669"/>
    <property type="project" value="UniProtKB-KW"/>
</dbReference>
<feature type="transmembrane region" description="Helical" evidence="11">
    <location>
        <begin position="12"/>
        <end position="34"/>
    </location>
</feature>
<feature type="transmembrane region" description="Helical" evidence="11">
    <location>
        <begin position="193"/>
        <end position="215"/>
    </location>
</feature>
<gene>
    <name evidence="12" type="ORF">FSP39_020283</name>
</gene>
<comment type="subcellular location">
    <subcellularLocation>
        <location evidence="1">Lysosome membrane</location>
        <topology evidence="1">Multi-pass membrane protein</topology>
    </subcellularLocation>
</comment>
<evidence type="ECO:0000256" key="3">
    <source>
        <dbReference type="ARBA" id="ARBA00022448"/>
    </source>
</evidence>
<sequence>MSIPSAALAAGWIPFVITLVLILLFATAYVKYFISKYDGTISVTVAAIVAISVTLLTTALIPVDIFLVSYMKTSNGTFQPWAQDTSTRQSLEKSVEYAYYSLYGLIIFCQFLLLPFMYFFFEEKDEETSNKSRYCSALKFTIVFLLIVTVLLLIGAFVGRKDISSVMGNSTSEWNKVQALFVDIANSTRFEDALSFVMSVLSLLGMMALVTYTAYGMSAMPMDFIKGRRSVKSERLAVQKDRSSIRDRLKAMREKYSSRGRNPGRISDLEESEHLMARQEKHLADKESSCLRKCLTILRPFEVIFGVIFILVTLLIFISLLLTNIDKAIHSLGPKLGYALPKRYLPNPVDIVLVFCQQVFPLDYIMFAGIVLYLVVCSMSGIRNIGIWFFWLRMYKIRPRRTRPQGILMLCMILMFMMLAINVIVYELTPQYSSYGSQRYMEYRNSTTGNHTTVTHSLKPCTTEVSSDNCVLSRMSLLLTRFFYQMWFFGAAYYWGTWLFLGFMLIGFLIAVIKKRKSSIDGEVDDDDFDESDDEDMLSA</sequence>
<keyword evidence="5 11" id="KW-0812">Transmembrane</keyword>
<name>A0AA88Y0K8_PINIB</name>
<proteinExistence type="inferred from homology"/>
<evidence type="ECO:0000256" key="7">
    <source>
        <dbReference type="ARBA" id="ARBA00023136"/>
    </source>
</evidence>
<dbReference type="Proteomes" id="UP001186944">
    <property type="component" value="Unassembled WGS sequence"/>
</dbReference>
<evidence type="ECO:0000313" key="13">
    <source>
        <dbReference type="Proteomes" id="UP001186944"/>
    </source>
</evidence>
<keyword evidence="6 11" id="KW-1133">Transmembrane helix</keyword>
<keyword evidence="9" id="KW-0170">Cobalt</keyword>
<keyword evidence="13" id="KW-1185">Reference proteome</keyword>
<evidence type="ECO:0008006" key="14">
    <source>
        <dbReference type="Google" id="ProtNLM"/>
    </source>
</evidence>
<feature type="transmembrane region" description="Helical" evidence="11">
    <location>
        <begin position="407"/>
        <end position="426"/>
    </location>
</feature>
<feature type="transmembrane region" description="Helical" evidence="11">
    <location>
        <begin position="142"/>
        <end position="159"/>
    </location>
</feature>
<comment type="caution">
    <text evidence="12">The sequence shown here is derived from an EMBL/GenBank/DDBJ whole genome shotgun (WGS) entry which is preliminary data.</text>
</comment>
<organism evidence="12 13">
    <name type="scientific">Pinctada imbricata</name>
    <name type="common">Atlantic pearl-oyster</name>
    <name type="synonym">Pinctada martensii</name>
    <dbReference type="NCBI Taxonomy" id="66713"/>
    <lineage>
        <taxon>Eukaryota</taxon>
        <taxon>Metazoa</taxon>
        <taxon>Spiralia</taxon>
        <taxon>Lophotrochozoa</taxon>
        <taxon>Mollusca</taxon>
        <taxon>Bivalvia</taxon>
        <taxon>Autobranchia</taxon>
        <taxon>Pteriomorphia</taxon>
        <taxon>Pterioida</taxon>
        <taxon>Pterioidea</taxon>
        <taxon>Pteriidae</taxon>
        <taxon>Pinctada</taxon>
    </lineage>
</organism>
<feature type="transmembrane region" description="Helical" evidence="11">
    <location>
        <begin position="364"/>
        <end position="386"/>
    </location>
</feature>
<dbReference type="InterPro" id="IPR006876">
    <property type="entry name" value="LMBR1-like_membr_prot"/>
</dbReference>
<keyword evidence="4" id="KW-0846">Cobalamin</keyword>
<feature type="transmembrane region" description="Helical" evidence="11">
    <location>
        <begin position="41"/>
        <end position="61"/>
    </location>
</feature>
<feature type="compositionally biased region" description="Acidic residues" evidence="10">
    <location>
        <begin position="522"/>
        <end position="540"/>
    </location>
</feature>
<dbReference type="EMBL" id="VSWD01000010">
    <property type="protein sequence ID" value="KAK3091500.1"/>
    <property type="molecule type" value="Genomic_DNA"/>
</dbReference>
<evidence type="ECO:0000256" key="10">
    <source>
        <dbReference type="SAM" id="MobiDB-lite"/>
    </source>
</evidence>
<evidence type="ECO:0000256" key="8">
    <source>
        <dbReference type="ARBA" id="ARBA00023228"/>
    </source>
</evidence>
<dbReference type="GO" id="GO:0072665">
    <property type="term" value="P:protein localization to vacuole"/>
    <property type="evidence" value="ECO:0007669"/>
    <property type="project" value="TreeGrafter"/>
</dbReference>
<dbReference type="Pfam" id="PF04791">
    <property type="entry name" value="LMBR1"/>
    <property type="match status" value="1"/>
</dbReference>
<evidence type="ECO:0000256" key="11">
    <source>
        <dbReference type="SAM" id="Phobius"/>
    </source>
</evidence>
<feature type="transmembrane region" description="Helical" evidence="11">
    <location>
        <begin position="301"/>
        <end position="322"/>
    </location>
</feature>
<keyword evidence="8" id="KW-0458">Lysosome</keyword>
<feature type="region of interest" description="Disordered" evidence="10">
    <location>
        <begin position="521"/>
        <end position="540"/>
    </location>
</feature>
<evidence type="ECO:0000256" key="4">
    <source>
        <dbReference type="ARBA" id="ARBA00022628"/>
    </source>
</evidence>
<comment type="similarity">
    <text evidence="2">Belongs to the LIMR family. LMBRD1 subfamily.</text>
</comment>
<feature type="transmembrane region" description="Helical" evidence="11">
    <location>
        <begin position="492"/>
        <end position="513"/>
    </location>
</feature>
<evidence type="ECO:0000256" key="5">
    <source>
        <dbReference type="ARBA" id="ARBA00022692"/>
    </source>
</evidence>
<evidence type="ECO:0000313" key="12">
    <source>
        <dbReference type="EMBL" id="KAK3091500.1"/>
    </source>
</evidence>
<protein>
    <recommendedName>
        <fullName evidence="14">Lysosomal cobalamin transporter</fullName>
    </recommendedName>
</protein>